<dbReference type="EMBL" id="ABEU02000027">
    <property type="protein sequence ID" value="PNR26521.1"/>
    <property type="molecule type" value="Genomic_DNA"/>
</dbReference>
<dbReference type="AlphaFoldDB" id="A9T4S0"/>
<dbReference type="InterPro" id="IPR010730">
    <property type="entry name" value="HET"/>
</dbReference>
<feature type="domain" description="Heterokaryon incompatibility" evidence="2">
    <location>
        <begin position="4"/>
        <end position="109"/>
    </location>
</feature>
<organism evidence="3">
    <name type="scientific">Physcomitrium patens</name>
    <name type="common">Spreading-leaved earth moss</name>
    <name type="synonym">Physcomitrella patens</name>
    <dbReference type="NCBI Taxonomy" id="3218"/>
    <lineage>
        <taxon>Eukaryota</taxon>
        <taxon>Viridiplantae</taxon>
        <taxon>Streptophyta</taxon>
        <taxon>Embryophyta</taxon>
        <taxon>Bryophyta</taxon>
        <taxon>Bryophytina</taxon>
        <taxon>Bryopsida</taxon>
        <taxon>Funariidae</taxon>
        <taxon>Funariales</taxon>
        <taxon>Funariaceae</taxon>
        <taxon>Physcomitrium</taxon>
    </lineage>
</organism>
<evidence type="ECO:0000259" key="2">
    <source>
        <dbReference type="Pfam" id="PF06985"/>
    </source>
</evidence>
<gene>
    <name evidence="3" type="ORF">PHYPA_031096</name>
</gene>
<reference evidence="3 5" key="1">
    <citation type="journal article" date="2008" name="Science">
        <title>The Physcomitrella genome reveals evolutionary insights into the conquest of land by plants.</title>
        <authorList>
            <person name="Rensing S."/>
            <person name="Lang D."/>
            <person name="Zimmer A."/>
            <person name="Terry A."/>
            <person name="Salamov A."/>
            <person name="Shapiro H."/>
            <person name="Nishiyama T."/>
            <person name="Perroud P.-F."/>
            <person name="Lindquist E."/>
            <person name="Kamisugi Y."/>
            <person name="Tanahashi T."/>
            <person name="Sakakibara K."/>
            <person name="Fujita T."/>
            <person name="Oishi K."/>
            <person name="Shin-I T."/>
            <person name="Kuroki Y."/>
            <person name="Toyoda A."/>
            <person name="Suzuki Y."/>
            <person name="Hashimoto A."/>
            <person name="Yamaguchi K."/>
            <person name="Sugano A."/>
            <person name="Kohara Y."/>
            <person name="Fujiyama A."/>
            <person name="Anterola A."/>
            <person name="Aoki S."/>
            <person name="Ashton N."/>
            <person name="Barbazuk W.B."/>
            <person name="Barker E."/>
            <person name="Bennetzen J."/>
            <person name="Bezanilla M."/>
            <person name="Blankenship R."/>
            <person name="Cho S.H."/>
            <person name="Dutcher S."/>
            <person name="Estelle M."/>
            <person name="Fawcett J.A."/>
            <person name="Gundlach H."/>
            <person name="Hanada K."/>
            <person name="Heyl A."/>
            <person name="Hicks K.A."/>
            <person name="Hugh J."/>
            <person name="Lohr M."/>
            <person name="Mayer K."/>
            <person name="Melkozernov A."/>
            <person name="Murata T."/>
            <person name="Nelson D."/>
            <person name="Pils B."/>
            <person name="Prigge M."/>
            <person name="Reiss B."/>
            <person name="Renner T."/>
            <person name="Rombauts S."/>
            <person name="Rushton P."/>
            <person name="Sanderfoot A."/>
            <person name="Schween G."/>
            <person name="Shiu S.-H."/>
            <person name="Stueber K."/>
            <person name="Theodoulou F.L."/>
            <person name="Tu H."/>
            <person name="Van de Peer Y."/>
            <person name="Verrier P.J."/>
            <person name="Waters E."/>
            <person name="Wood A."/>
            <person name="Yang L."/>
            <person name="Cove D."/>
            <person name="Cuming A."/>
            <person name="Hasebe M."/>
            <person name="Lucas S."/>
            <person name="Mishler D.B."/>
            <person name="Reski R."/>
            <person name="Grigoriev I."/>
            <person name="Quatrano R.S."/>
            <person name="Boore J.L."/>
        </authorList>
    </citation>
    <scope>NUCLEOTIDE SEQUENCE [LARGE SCALE GENOMIC DNA]</scope>
    <source>
        <strain evidence="4 5">cv. Gransden 2004</strain>
    </source>
</reference>
<dbReference type="Proteomes" id="UP000006727">
    <property type="component" value="Chromosome 27"/>
</dbReference>
<evidence type="ECO:0000313" key="5">
    <source>
        <dbReference type="Proteomes" id="UP000006727"/>
    </source>
</evidence>
<dbReference type="PaxDb" id="3218-PP1S164_135V6.1"/>
<feature type="chain" id="PRO_5014297982" description="Heterokaryon incompatibility domain-containing protein" evidence="1">
    <location>
        <begin position="29"/>
        <end position="558"/>
    </location>
</feature>
<evidence type="ECO:0000313" key="4">
    <source>
        <dbReference type="EnsemblPlants" id="PAC:32951589.CDS.1"/>
    </source>
</evidence>
<reference evidence="3 5" key="2">
    <citation type="journal article" date="2018" name="Plant J.">
        <title>The Physcomitrella patens chromosome-scale assembly reveals moss genome structure and evolution.</title>
        <authorList>
            <person name="Lang D."/>
            <person name="Ullrich K.K."/>
            <person name="Murat F."/>
            <person name="Fuchs J."/>
            <person name="Jenkins J."/>
            <person name="Haas F.B."/>
            <person name="Piednoel M."/>
            <person name="Gundlach H."/>
            <person name="Van Bel M."/>
            <person name="Meyberg R."/>
            <person name="Vives C."/>
            <person name="Morata J."/>
            <person name="Symeonidi A."/>
            <person name="Hiss M."/>
            <person name="Muchero W."/>
            <person name="Kamisugi Y."/>
            <person name="Saleh O."/>
            <person name="Blanc G."/>
            <person name="Decker E.L."/>
            <person name="van Gessel N."/>
            <person name="Grimwood J."/>
            <person name="Hayes R.D."/>
            <person name="Graham S.W."/>
            <person name="Gunter L.E."/>
            <person name="McDaniel S.F."/>
            <person name="Hoernstein S.N.W."/>
            <person name="Larsson A."/>
            <person name="Li F.W."/>
            <person name="Perroud P.F."/>
            <person name="Phillips J."/>
            <person name="Ranjan P."/>
            <person name="Rokshar D.S."/>
            <person name="Rothfels C.J."/>
            <person name="Schneider L."/>
            <person name="Shu S."/>
            <person name="Stevenson D.W."/>
            <person name="Thummler F."/>
            <person name="Tillich M."/>
            <person name="Villarreal Aguilar J.C."/>
            <person name="Widiez T."/>
            <person name="Wong G.K."/>
            <person name="Wymore A."/>
            <person name="Zhang Y."/>
            <person name="Zimmer A.D."/>
            <person name="Quatrano R.S."/>
            <person name="Mayer K.F.X."/>
            <person name="Goodstein D."/>
            <person name="Casacuberta J.M."/>
            <person name="Vandepoele K."/>
            <person name="Reski R."/>
            <person name="Cuming A.C."/>
            <person name="Tuskan G.A."/>
            <person name="Maumus F."/>
            <person name="Salse J."/>
            <person name="Schmutz J."/>
            <person name="Rensing S.A."/>
        </authorList>
    </citation>
    <scope>NUCLEOTIDE SEQUENCE [LARGE SCALE GENOMIC DNA]</scope>
    <source>
        <strain evidence="4 5">cv. Gransden 2004</strain>
    </source>
</reference>
<dbReference type="HOGENOM" id="CLU_488694_0_0_1"/>
<accession>A9T4S0</accession>
<dbReference type="PANTHER" id="PTHR33112">
    <property type="entry name" value="DOMAIN PROTEIN, PUTATIVE-RELATED"/>
    <property type="match status" value="1"/>
</dbReference>
<evidence type="ECO:0000256" key="1">
    <source>
        <dbReference type="SAM" id="SignalP"/>
    </source>
</evidence>
<reference evidence="4" key="3">
    <citation type="submission" date="2020-12" db="UniProtKB">
        <authorList>
            <consortium name="EnsemblPlants"/>
        </authorList>
    </citation>
    <scope>IDENTIFICATION</scope>
</reference>
<name>A9T4S0_PHYPA</name>
<dbReference type="InParanoid" id="A9T4S0"/>
<evidence type="ECO:0000313" key="3">
    <source>
        <dbReference type="EMBL" id="PNR26521.1"/>
    </source>
</evidence>
<proteinExistence type="predicted"/>
<feature type="signal peptide" evidence="1">
    <location>
        <begin position="1"/>
        <end position="28"/>
    </location>
</feature>
<dbReference type="Gramene" id="Pp3c27_8690V3.1">
    <property type="protein sequence ID" value="PAC:32952332.CDS.1"/>
    <property type="gene ID" value="Pp3c27_8690"/>
</dbReference>
<dbReference type="STRING" id="3218.A9T4S0"/>
<keyword evidence="1" id="KW-0732">Signal</keyword>
<dbReference type="Gramene" id="Pp3c27_8695V3.1">
    <property type="protein sequence ID" value="PAC:32951589.CDS.1"/>
    <property type="gene ID" value="Pp3c27_8695"/>
</dbReference>
<sequence>MTQLVQCTMSLGVLYMWVDSICLDQCNAESMAFEIGRMYSYYKNSYCKIVCLNGFGKQTNLGEIGRMYSYYKNSYCKIVCLNGFGKQTNLGEWPRTVATWFSRMWTLQEGLACHKVYFIAALVTSILARVVTEVMASLKQDDTIHHLLTTSLIQQVHSTGDIHQVTSNVPKRAKLYEQLCARLPCCCCSVQRSAYYNVDERDLCMQQMHFQSHLYSWQQVLLISRWAVLITCTTDVKDASIAFESLEAAYNFGLCRRAERSLEVIEVLEEVCKRSCSYPEDRVLAVLGMLGIGVTTTLRSGLSLYDQIKWLCGVAPPKMRHALIVKNCIDMYPSMPGSSWMPDLCRPGTGWMSQTLESPIGEWAYDVETNRVTGKAQNPFSVIINKVEEKDAGQIQSEMLLELQEQRLEHEFDVSWWTITLSFVPPVDPPDNVVTVEVLCAVNTNKSGEVWGTECCWVNGYNGGALDIADIVGSSNLENWQAAIANQSLVGLPVIEDLVEREGQPSAYDVGVLLCTGTEELLHKVGGLLIYSSTAREVASLMYRHRQANPGDQLVQLN</sequence>
<dbReference type="PANTHER" id="PTHR33112:SF16">
    <property type="entry name" value="HETEROKARYON INCOMPATIBILITY DOMAIN-CONTAINING PROTEIN"/>
    <property type="match status" value="1"/>
</dbReference>
<protein>
    <recommendedName>
        <fullName evidence="2">Heterokaryon incompatibility domain-containing protein</fullName>
    </recommendedName>
</protein>
<keyword evidence="5" id="KW-1185">Reference proteome</keyword>
<dbReference type="Pfam" id="PF06985">
    <property type="entry name" value="HET"/>
    <property type="match status" value="1"/>
</dbReference>
<dbReference type="EnsemblPlants" id="Pp3c27_8690V3.1">
    <property type="protein sequence ID" value="PAC:32952332.CDS.1"/>
    <property type="gene ID" value="Pp3c27_8690"/>
</dbReference>
<dbReference type="EnsemblPlants" id="Pp3c27_8695V3.1">
    <property type="protein sequence ID" value="PAC:32951589.CDS.1"/>
    <property type="gene ID" value="Pp3c27_8695"/>
</dbReference>